<gene>
    <name evidence="1" type="ORF">JQM67_08750</name>
</gene>
<evidence type="ECO:0000313" key="1">
    <source>
        <dbReference type="EMBL" id="MCF2652690.1"/>
    </source>
</evidence>
<dbReference type="RefSeq" id="WP_235323722.1">
    <property type="nucleotide sequence ID" value="NZ_JAFBIT010000002.1"/>
</dbReference>
<keyword evidence="2" id="KW-1185">Reference proteome</keyword>
<organism evidence="1 2">
    <name type="scientific">Anaeromassilibacillus senegalensis</name>
    <dbReference type="NCBI Taxonomy" id="1673717"/>
    <lineage>
        <taxon>Bacteria</taxon>
        <taxon>Bacillati</taxon>
        <taxon>Bacillota</taxon>
        <taxon>Clostridia</taxon>
        <taxon>Eubacteriales</taxon>
        <taxon>Acutalibacteraceae</taxon>
        <taxon>Anaeromassilibacillus</taxon>
    </lineage>
</organism>
<dbReference type="Proteomes" id="UP001299220">
    <property type="component" value="Unassembled WGS sequence"/>
</dbReference>
<reference evidence="1 2" key="1">
    <citation type="submission" date="2020-12" db="EMBL/GenBank/DDBJ databases">
        <title>Whole genome sequences of gut porcine anaerobes.</title>
        <authorList>
            <person name="Kubasova T."/>
            <person name="Jahodarova E."/>
            <person name="Rychlik I."/>
        </authorList>
    </citation>
    <scope>NUCLEOTIDE SEQUENCE [LARGE SCALE GENOMIC DNA]</scope>
    <source>
        <strain evidence="1 2">An867</strain>
    </source>
</reference>
<accession>A0ABS9CPH1</accession>
<protein>
    <submittedName>
        <fullName evidence="1">Uncharacterized protein</fullName>
    </submittedName>
</protein>
<dbReference type="EMBL" id="JAFBIT010000002">
    <property type="protein sequence ID" value="MCF2652690.1"/>
    <property type="molecule type" value="Genomic_DNA"/>
</dbReference>
<sequence>MEPNRKIDAYSFALGVCAAFCEVVRAGVKRIALSHPFTPDELENTLGADFIEACAEIAEQYGCKAYFLQEPVLTDLFPLSLNRGRQNVVFYRAPADLTELLAIQHDKKALQDAGQYMGEARRQIAVRFGHLLSYSEEAIARYLAENTERE</sequence>
<evidence type="ECO:0000313" key="2">
    <source>
        <dbReference type="Proteomes" id="UP001299220"/>
    </source>
</evidence>
<name>A0ABS9CPH1_9FIRM</name>
<proteinExistence type="predicted"/>
<comment type="caution">
    <text evidence="1">The sequence shown here is derived from an EMBL/GenBank/DDBJ whole genome shotgun (WGS) entry which is preliminary data.</text>
</comment>